<dbReference type="EMBL" id="CAUYUJ010006316">
    <property type="protein sequence ID" value="CAK0816939.1"/>
    <property type="molecule type" value="Genomic_DNA"/>
</dbReference>
<name>A0ABN9RE17_9DINO</name>
<evidence type="ECO:0000313" key="4">
    <source>
        <dbReference type="Proteomes" id="UP001189429"/>
    </source>
</evidence>
<feature type="compositionally biased region" description="Basic and acidic residues" evidence="1">
    <location>
        <begin position="97"/>
        <end position="108"/>
    </location>
</feature>
<keyword evidence="4" id="KW-1185">Reference proteome</keyword>
<evidence type="ECO:0000256" key="1">
    <source>
        <dbReference type="SAM" id="MobiDB-lite"/>
    </source>
</evidence>
<feature type="region of interest" description="Disordered" evidence="1">
    <location>
        <begin position="409"/>
        <end position="431"/>
    </location>
</feature>
<feature type="transmembrane region" description="Helical" evidence="2">
    <location>
        <begin position="306"/>
        <end position="322"/>
    </location>
</feature>
<feature type="region of interest" description="Disordered" evidence="1">
    <location>
        <begin position="51"/>
        <end position="108"/>
    </location>
</feature>
<feature type="transmembrane region" description="Helical" evidence="2">
    <location>
        <begin position="275"/>
        <end position="294"/>
    </location>
</feature>
<feature type="non-terminal residue" evidence="3">
    <location>
        <position position="1"/>
    </location>
</feature>
<feature type="non-terminal residue" evidence="3">
    <location>
        <position position="431"/>
    </location>
</feature>
<evidence type="ECO:0000313" key="3">
    <source>
        <dbReference type="EMBL" id="CAK0816939.1"/>
    </source>
</evidence>
<keyword evidence="2" id="KW-1133">Transmembrane helix</keyword>
<dbReference type="Proteomes" id="UP001189429">
    <property type="component" value="Unassembled WGS sequence"/>
</dbReference>
<protein>
    <recommendedName>
        <fullName evidence="5">Sugar phosphate transporter domain-containing protein</fullName>
    </recommendedName>
</protein>
<reference evidence="3" key="1">
    <citation type="submission" date="2023-10" db="EMBL/GenBank/DDBJ databases">
        <authorList>
            <person name="Chen Y."/>
            <person name="Shah S."/>
            <person name="Dougan E. K."/>
            <person name="Thang M."/>
            <person name="Chan C."/>
        </authorList>
    </citation>
    <scope>NUCLEOTIDE SEQUENCE [LARGE SCALE GENOMIC DNA]</scope>
</reference>
<feature type="transmembrane region" description="Helical" evidence="2">
    <location>
        <begin position="180"/>
        <end position="200"/>
    </location>
</feature>
<feature type="transmembrane region" description="Helical" evidence="2">
    <location>
        <begin position="240"/>
        <end position="260"/>
    </location>
</feature>
<organism evidence="3 4">
    <name type="scientific">Prorocentrum cordatum</name>
    <dbReference type="NCBI Taxonomy" id="2364126"/>
    <lineage>
        <taxon>Eukaryota</taxon>
        <taxon>Sar</taxon>
        <taxon>Alveolata</taxon>
        <taxon>Dinophyceae</taxon>
        <taxon>Prorocentrales</taxon>
        <taxon>Prorocentraceae</taxon>
        <taxon>Prorocentrum</taxon>
    </lineage>
</organism>
<comment type="caution">
    <text evidence="3">The sequence shown here is derived from an EMBL/GenBank/DDBJ whole genome shotgun (WGS) entry which is preliminary data.</text>
</comment>
<keyword evidence="2" id="KW-0472">Membrane</keyword>
<evidence type="ECO:0000256" key="2">
    <source>
        <dbReference type="SAM" id="Phobius"/>
    </source>
</evidence>
<feature type="compositionally biased region" description="Low complexity" evidence="1">
    <location>
        <begin position="51"/>
        <end position="78"/>
    </location>
</feature>
<proteinExistence type="predicted"/>
<gene>
    <name evidence="3" type="ORF">PCOR1329_LOCUS19694</name>
</gene>
<sequence>CAAACAGGAAETSCSSPEAVEAEHIGVELLQSSQGLQGVLEDAAGRRSVAVPPDAALAAPARPTAPTAADPAGAGAPRPDTEAARRSPAWWAPRLPRPRERARSDRKLVSSRDLPSPLYARADELVDAQEAFVVVVSNETTVTVEIAEPAVIVAAYVIMFVPLGVGWAAMLHFGTQAKHYMILLPMTYVTIALDLVNQSLSALMGAPMSITAIQALCLAMIAGTWALAKELVYPYMCLEVLQCLRPWTVVAVLFSGYQLINHLVSLYCSLSERTVFYGITPVAMVVTELVFLPASIKTHFSFNSKLAMVGMLVGAGLFAVQYPDFTALGVLSATGMVATQVPYRLFQRWNLAECMVAPLAVLACYDGLFLFVPAFVLADVSLDAFWASWEGQMAFRSVRGPLAAALFARPDVPPHPRSRPAPGHVGHGHDD</sequence>
<feature type="transmembrane region" description="Helical" evidence="2">
    <location>
        <begin position="206"/>
        <end position="228"/>
    </location>
</feature>
<evidence type="ECO:0008006" key="5">
    <source>
        <dbReference type="Google" id="ProtNLM"/>
    </source>
</evidence>
<accession>A0ABN9RE17</accession>
<keyword evidence="2" id="KW-0812">Transmembrane</keyword>
<feature type="transmembrane region" description="Helical" evidence="2">
    <location>
        <begin position="150"/>
        <end position="173"/>
    </location>
</feature>
<feature type="transmembrane region" description="Helical" evidence="2">
    <location>
        <begin position="358"/>
        <end position="378"/>
    </location>
</feature>